<dbReference type="AlphaFoldDB" id="A0A9D4IFI8"/>
<feature type="domain" description="Lipocalin/cytosolic fatty-acid binding" evidence="3">
    <location>
        <begin position="6"/>
        <end position="110"/>
    </location>
</feature>
<organism evidence="4 5">
    <name type="scientific">Dreissena polymorpha</name>
    <name type="common">Zebra mussel</name>
    <name type="synonym">Mytilus polymorpha</name>
    <dbReference type="NCBI Taxonomy" id="45954"/>
    <lineage>
        <taxon>Eukaryota</taxon>
        <taxon>Metazoa</taxon>
        <taxon>Spiralia</taxon>
        <taxon>Lophotrochozoa</taxon>
        <taxon>Mollusca</taxon>
        <taxon>Bivalvia</taxon>
        <taxon>Autobranchia</taxon>
        <taxon>Heteroconchia</taxon>
        <taxon>Euheterodonta</taxon>
        <taxon>Imparidentia</taxon>
        <taxon>Neoheterodontei</taxon>
        <taxon>Myida</taxon>
        <taxon>Dreissenoidea</taxon>
        <taxon>Dreissenidae</taxon>
        <taxon>Dreissena</taxon>
    </lineage>
</organism>
<keyword evidence="2" id="KW-0446">Lipid-binding</keyword>
<protein>
    <recommendedName>
        <fullName evidence="3">Lipocalin/cytosolic fatty-acid binding domain-containing protein</fullName>
    </recommendedName>
</protein>
<dbReference type="InterPro" id="IPR012674">
    <property type="entry name" value="Calycin"/>
</dbReference>
<dbReference type="Gene3D" id="2.40.128.20">
    <property type="match status" value="1"/>
</dbReference>
<keyword evidence="5" id="KW-1185">Reference proteome</keyword>
<evidence type="ECO:0000259" key="3">
    <source>
        <dbReference type="Pfam" id="PF00061"/>
    </source>
</evidence>
<reference evidence="4" key="2">
    <citation type="submission" date="2020-11" db="EMBL/GenBank/DDBJ databases">
        <authorList>
            <person name="McCartney M.A."/>
            <person name="Auch B."/>
            <person name="Kono T."/>
            <person name="Mallez S."/>
            <person name="Becker A."/>
            <person name="Gohl D.M."/>
            <person name="Silverstein K.A.T."/>
            <person name="Koren S."/>
            <person name="Bechman K.B."/>
            <person name="Herman A."/>
            <person name="Abrahante J.E."/>
            <person name="Garbe J."/>
        </authorList>
    </citation>
    <scope>NUCLEOTIDE SEQUENCE</scope>
    <source>
        <strain evidence="4">Duluth1</strain>
        <tissue evidence="4">Whole animal</tissue>
    </source>
</reference>
<accession>A0A9D4IFI8</accession>
<dbReference type="Pfam" id="PF00061">
    <property type="entry name" value="Lipocalin"/>
    <property type="match status" value="1"/>
</dbReference>
<dbReference type="SUPFAM" id="SSF50814">
    <property type="entry name" value="Lipocalins"/>
    <property type="match status" value="1"/>
</dbReference>
<dbReference type="PRINTS" id="PR00178">
    <property type="entry name" value="FATTYACIDBP"/>
</dbReference>
<evidence type="ECO:0000256" key="2">
    <source>
        <dbReference type="ARBA" id="ARBA00023121"/>
    </source>
</evidence>
<sequence>MAKLIGKWKLETQDDNWDEYMKAVGVGFATRQIGKRTSSWEEIKQNGEDWTLNITSTFKNVYLQFKLGEEFEETTMDGRNVQSVFNEEDGKLVHYQKSTTVGQPDSVVIRERVDDHTMTVVCNFQTLHE</sequence>
<dbReference type="GO" id="GO:0008289">
    <property type="term" value="F:lipid binding"/>
    <property type="evidence" value="ECO:0007669"/>
    <property type="project" value="UniProtKB-KW"/>
</dbReference>
<evidence type="ECO:0000313" key="5">
    <source>
        <dbReference type="Proteomes" id="UP000828390"/>
    </source>
</evidence>
<dbReference type="InterPro" id="IPR031259">
    <property type="entry name" value="ILBP"/>
</dbReference>
<dbReference type="InterPro" id="IPR000566">
    <property type="entry name" value="Lipocln_cytosolic_FA-bd_dom"/>
</dbReference>
<comment type="caution">
    <text evidence="4">The sequence shown here is derived from an EMBL/GenBank/DDBJ whole genome shotgun (WGS) entry which is preliminary data.</text>
</comment>
<evidence type="ECO:0000256" key="1">
    <source>
        <dbReference type="ARBA" id="ARBA00008390"/>
    </source>
</evidence>
<reference evidence="4" key="1">
    <citation type="journal article" date="2019" name="bioRxiv">
        <title>The Genome of the Zebra Mussel, Dreissena polymorpha: A Resource for Invasive Species Research.</title>
        <authorList>
            <person name="McCartney M.A."/>
            <person name="Auch B."/>
            <person name="Kono T."/>
            <person name="Mallez S."/>
            <person name="Zhang Y."/>
            <person name="Obille A."/>
            <person name="Becker A."/>
            <person name="Abrahante J.E."/>
            <person name="Garbe J."/>
            <person name="Badalamenti J.P."/>
            <person name="Herman A."/>
            <person name="Mangelson H."/>
            <person name="Liachko I."/>
            <person name="Sullivan S."/>
            <person name="Sone E.D."/>
            <person name="Koren S."/>
            <person name="Silverstein K.A.T."/>
            <person name="Beckman K.B."/>
            <person name="Gohl D.M."/>
        </authorList>
    </citation>
    <scope>NUCLEOTIDE SEQUENCE</scope>
    <source>
        <strain evidence="4">Duluth1</strain>
        <tissue evidence="4">Whole animal</tissue>
    </source>
</reference>
<gene>
    <name evidence="4" type="ORF">DPMN_171383</name>
</gene>
<name>A0A9D4IFI8_DREPO</name>
<dbReference type="PANTHER" id="PTHR11955">
    <property type="entry name" value="FATTY ACID BINDING PROTEIN"/>
    <property type="match status" value="1"/>
</dbReference>
<proteinExistence type="inferred from homology"/>
<comment type="similarity">
    <text evidence="1">Belongs to the calycin superfamily. Fatty-acid binding protein (FABP) family.</text>
</comment>
<dbReference type="EMBL" id="JAIWYP010000009">
    <property type="protein sequence ID" value="KAH3770103.1"/>
    <property type="molecule type" value="Genomic_DNA"/>
</dbReference>
<dbReference type="Proteomes" id="UP000828390">
    <property type="component" value="Unassembled WGS sequence"/>
</dbReference>
<dbReference type="InterPro" id="IPR000463">
    <property type="entry name" value="Fatty_acid-bd"/>
</dbReference>
<dbReference type="CDD" id="cd00742">
    <property type="entry name" value="FABP"/>
    <property type="match status" value="1"/>
</dbReference>
<evidence type="ECO:0000313" key="4">
    <source>
        <dbReference type="EMBL" id="KAH3770103.1"/>
    </source>
</evidence>